<dbReference type="NCBIfam" id="NF045850">
    <property type="entry name" value="ABC_Mplas_LP"/>
    <property type="match status" value="1"/>
</dbReference>
<proteinExistence type="predicted"/>
<accession>A0A454C9J8</accession>
<reference evidence="2 3" key="2">
    <citation type="submission" date="2018-10" db="EMBL/GenBank/DDBJ databases">
        <title>Detection and isolation of Mycoplasma hominis as a predominant microorganism from pelvic cavity of patient with salpingitis and tubo-ovarian abscess.</title>
        <authorList>
            <person name="Guschin A.E."/>
            <person name="Khayrullina G.A."/>
            <person name="Rakovskaya I.V."/>
            <person name="Shelenkov A.A."/>
            <person name="Shagin D.A."/>
        </authorList>
    </citation>
    <scope>NUCLEOTIDE SEQUENCE [LARGE SCALE GENOMIC DNA]</scope>
    <source>
        <strain evidence="3">TOA</strain>
    </source>
</reference>
<evidence type="ECO:0000313" key="2">
    <source>
        <dbReference type="EMBL" id="AYN65392.1"/>
    </source>
</evidence>
<evidence type="ECO:0008006" key="4">
    <source>
        <dbReference type="Google" id="ProtNLM"/>
    </source>
</evidence>
<feature type="chain" id="PRO_5019194074" description="Lipoprotein" evidence="1">
    <location>
        <begin position="23"/>
        <end position="809"/>
    </location>
</feature>
<dbReference type="RefSeq" id="WP_036438519.1">
    <property type="nucleotide sequence ID" value="NZ_CP033021.1"/>
</dbReference>
<protein>
    <recommendedName>
        <fullName evidence="4">Lipoprotein</fullName>
    </recommendedName>
</protein>
<organism evidence="2 3">
    <name type="scientific">Metamycoplasma hominis</name>
    <name type="common">Mycoplasma hominis</name>
    <dbReference type="NCBI Taxonomy" id="2098"/>
    <lineage>
        <taxon>Bacteria</taxon>
        <taxon>Bacillati</taxon>
        <taxon>Mycoplasmatota</taxon>
        <taxon>Mycoplasmoidales</taxon>
        <taxon>Metamycoplasmataceae</taxon>
        <taxon>Metamycoplasma</taxon>
    </lineage>
</organism>
<evidence type="ECO:0000256" key="1">
    <source>
        <dbReference type="SAM" id="SignalP"/>
    </source>
</evidence>
<dbReference type="OrthoDB" id="401341at2"/>
<evidence type="ECO:0000313" key="3">
    <source>
        <dbReference type="Proteomes" id="UP000029712"/>
    </source>
</evidence>
<dbReference type="AlphaFoldDB" id="A0A454C9J8"/>
<feature type="signal peptide" evidence="1">
    <location>
        <begin position="1"/>
        <end position="22"/>
    </location>
</feature>
<reference evidence="2 3" key="1">
    <citation type="submission" date="2014-08" db="EMBL/GenBank/DDBJ databases">
        <authorList>
            <person name="Kuleshov K."/>
            <person name="Dedkov V."/>
            <person name="Markelov M."/>
            <person name="Pimkina E."/>
        </authorList>
    </citation>
    <scope>NUCLEOTIDE SEQUENCE [LARGE SCALE GENOMIC DNA]</scope>
    <source>
        <strain evidence="3">TOA</strain>
    </source>
</reference>
<gene>
    <name evidence="2" type="ORF">KN71_001640</name>
</gene>
<dbReference type="PROSITE" id="PS51257">
    <property type="entry name" value="PROKAR_LIPOPROTEIN"/>
    <property type="match status" value="1"/>
</dbReference>
<keyword evidence="1" id="KW-0732">Signal</keyword>
<sequence>MKKNILILSSMLALFTMTSAISISCKFNNFNEDKKKYIQKLNIANPYLEYGSSIPNFKNQNLKEINLMTGAKVLRIYSKNQPKIDFRDNIVLRPTELSYKFEYGNSIQINDKLFNSDDKLNVDYQNIELNKQDPNKYYPSKDKGNGFNNPYLFVPSKNSMSINSKQFIESLRKAKNISISINQRKNYWINWQGIRNINNKVHWVNVKDFKLGLLRMLLLNKNFRRSWALKNNITLNKDKEQEFLKQNQLNNFDLFEYLKSYNVDVHKLLDFNDKNLSICSADNIEHDWVDLFNNLFIHSNYIDAMPYEIINEKYKDFLTNLDWFYEYDKTFKDRYYASYYFINEVNVDEIKLLKNFFYDKNKKSISKIDFQFNTLPISKNTFGMQMYHAFLQNIVTTLNFDDLDINQQQEILHKYNDFNISYTRNVSKNKLSNNITINWMPTANKKFFNDSFSMLAYGLKANQLNKNTNINKILKSKNIAFLLLIHQLINQYGMLANQGDIWTSQAPSDLDISSFDSGINYHVLKDSMVNIFKPLIPKSVHENSLDFIDNSYYLANKKILNDLQSSNLDYKLKSAYFQEISKQLNDIIKKFYEQYPDAADIEFDIPLNFLNLQFNNQRQNVLEHIKTIFKAVNKHLKPNFVVIDDLAKYDLYFNQDASIYCNNSFELLKSNTKEFIATAIAKNYKLFLIFNKISSLTKSNSFILENTKKILNELNKTKLITNNEIFNKNLEDYNKNFFIIKSIILKYLENISYQDQLNIINDINSLLSYTFSFENIIKTVGFSKVIYQKFINKPISYDGLSYLQDIVIE</sequence>
<dbReference type="EMBL" id="CP033021">
    <property type="protein sequence ID" value="AYN65392.1"/>
    <property type="molecule type" value="Genomic_DNA"/>
</dbReference>
<dbReference type="Proteomes" id="UP000029712">
    <property type="component" value="Chromosome"/>
</dbReference>
<name>A0A454C9J8_METHO</name>